<dbReference type="InterPro" id="IPR058245">
    <property type="entry name" value="NreC/VraR/RcsB-like_REC"/>
</dbReference>
<dbReference type="InterPro" id="IPR000792">
    <property type="entry name" value="Tscrpt_reg_LuxR_C"/>
</dbReference>
<dbReference type="InterPro" id="IPR016032">
    <property type="entry name" value="Sig_transdc_resp-reg_C-effctor"/>
</dbReference>
<evidence type="ECO:0000259" key="5">
    <source>
        <dbReference type="PROSITE" id="PS50110"/>
    </source>
</evidence>
<keyword evidence="2 6" id="KW-0238">DNA-binding</keyword>
<dbReference type="InterPro" id="IPR011006">
    <property type="entry name" value="CheY-like_superfamily"/>
</dbReference>
<dbReference type="PANTHER" id="PTHR45566:SF1">
    <property type="entry name" value="HTH-TYPE TRANSCRIPTIONAL REGULATOR YHJB-RELATED"/>
    <property type="match status" value="1"/>
</dbReference>
<feature type="domain" description="HTH luxR-type" evidence="4">
    <location>
        <begin position="139"/>
        <end position="204"/>
    </location>
</feature>
<dbReference type="GO" id="GO:0003677">
    <property type="term" value="F:DNA binding"/>
    <property type="evidence" value="ECO:0007669"/>
    <property type="project" value="UniProtKB-KW"/>
</dbReference>
<dbReference type="Proteomes" id="UP000186559">
    <property type="component" value="Chromosome"/>
</dbReference>
<evidence type="ECO:0000256" key="3">
    <source>
        <dbReference type="PROSITE-ProRule" id="PRU00169"/>
    </source>
</evidence>
<name>A0A1U7DAY4_9RHOB</name>
<dbReference type="GO" id="GO:0000160">
    <property type="term" value="P:phosphorelay signal transduction system"/>
    <property type="evidence" value="ECO:0007669"/>
    <property type="project" value="InterPro"/>
</dbReference>
<dbReference type="InterPro" id="IPR051015">
    <property type="entry name" value="EvgA-like"/>
</dbReference>
<dbReference type="PROSITE" id="PS50110">
    <property type="entry name" value="RESPONSE_REGULATORY"/>
    <property type="match status" value="1"/>
</dbReference>
<dbReference type="AlphaFoldDB" id="A0A1U7DAY4"/>
<evidence type="ECO:0000313" key="6">
    <source>
        <dbReference type="EMBL" id="APX25337.1"/>
    </source>
</evidence>
<keyword evidence="1 3" id="KW-0597">Phosphoprotein</keyword>
<dbReference type="SMART" id="SM00421">
    <property type="entry name" value="HTH_LUXR"/>
    <property type="match status" value="1"/>
</dbReference>
<dbReference type="Pfam" id="PF00196">
    <property type="entry name" value="GerE"/>
    <property type="match status" value="1"/>
</dbReference>
<dbReference type="SUPFAM" id="SSF46894">
    <property type="entry name" value="C-terminal effector domain of the bipartite response regulators"/>
    <property type="match status" value="1"/>
</dbReference>
<gene>
    <name evidence="6" type="ORF">Ga0080559_TMP4541</name>
</gene>
<dbReference type="Gene3D" id="3.40.50.2300">
    <property type="match status" value="1"/>
</dbReference>
<protein>
    <submittedName>
        <fullName evidence="6">Response regulator containing a CheY-like receiver domain and an HTH DNA-binding domain</fullName>
    </submittedName>
</protein>
<dbReference type="CDD" id="cd06170">
    <property type="entry name" value="LuxR_C_like"/>
    <property type="match status" value="1"/>
</dbReference>
<dbReference type="SMART" id="SM00448">
    <property type="entry name" value="REC"/>
    <property type="match status" value="1"/>
</dbReference>
<dbReference type="InterPro" id="IPR001789">
    <property type="entry name" value="Sig_transdc_resp-reg_receiver"/>
</dbReference>
<accession>A0A1U7DAY4</accession>
<dbReference type="GO" id="GO:0006355">
    <property type="term" value="P:regulation of DNA-templated transcription"/>
    <property type="evidence" value="ECO:0007669"/>
    <property type="project" value="InterPro"/>
</dbReference>
<evidence type="ECO:0000259" key="4">
    <source>
        <dbReference type="PROSITE" id="PS50043"/>
    </source>
</evidence>
<dbReference type="Pfam" id="PF00072">
    <property type="entry name" value="Response_reg"/>
    <property type="match status" value="1"/>
</dbReference>
<feature type="domain" description="Response regulatory" evidence="5">
    <location>
        <begin position="4"/>
        <end position="120"/>
    </location>
</feature>
<organism evidence="6 7">
    <name type="scientific">Salipiger profundus</name>
    <dbReference type="NCBI Taxonomy" id="1229727"/>
    <lineage>
        <taxon>Bacteria</taxon>
        <taxon>Pseudomonadati</taxon>
        <taxon>Pseudomonadota</taxon>
        <taxon>Alphaproteobacteria</taxon>
        <taxon>Rhodobacterales</taxon>
        <taxon>Roseobacteraceae</taxon>
        <taxon>Salipiger</taxon>
    </lineage>
</organism>
<reference evidence="6 7" key="1">
    <citation type="submission" date="2016-03" db="EMBL/GenBank/DDBJ databases">
        <title>Deep-sea bacteria in the southern Pacific.</title>
        <authorList>
            <person name="Tang K."/>
        </authorList>
    </citation>
    <scope>NUCLEOTIDE SEQUENCE [LARGE SCALE GENOMIC DNA]</scope>
    <source>
        <strain evidence="6 7">JLT2016</strain>
    </source>
</reference>
<dbReference type="PRINTS" id="PR00038">
    <property type="entry name" value="HTHLUXR"/>
</dbReference>
<sequence>MTMRILIADDHDLLRDTLIAFLGAEDGIEVGSAASFEDARERILEDEAYDLVLLDYNMPGMRGLESLTEAIGIEGGQRVALISGQATREIAEQALGAGAAGFVPKTLPAKSLVNAVRFMAMGEQYAPIDFMTAQENAAAHPLAQRLSERERAVLKRLSEGKSNKMIARDLELTEPTIKFHMKTIYRKLEVNNRTQAAVVARDAGLF</sequence>
<dbReference type="SUPFAM" id="SSF52172">
    <property type="entry name" value="CheY-like"/>
    <property type="match status" value="1"/>
</dbReference>
<dbReference type="CDD" id="cd17535">
    <property type="entry name" value="REC_NarL-like"/>
    <property type="match status" value="1"/>
</dbReference>
<dbReference type="KEGG" id="tpro:Ga0080559_TMP4541"/>
<dbReference type="EMBL" id="CP014796">
    <property type="protein sequence ID" value="APX25337.1"/>
    <property type="molecule type" value="Genomic_DNA"/>
</dbReference>
<evidence type="ECO:0000313" key="7">
    <source>
        <dbReference type="Proteomes" id="UP000186559"/>
    </source>
</evidence>
<dbReference type="PANTHER" id="PTHR45566">
    <property type="entry name" value="HTH-TYPE TRANSCRIPTIONAL REGULATOR YHJB-RELATED"/>
    <property type="match status" value="1"/>
</dbReference>
<keyword evidence="7" id="KW-1185">Reference proteome</keyword>
<proteinExistence type="predicted"/>
<evidence type="ECO:0000256" key="1">
    <source>
        <dbReference type="ARBA" id="ARBA00022553"/>
    </source>
</evidence>
<evidence type="ECO:0000256" key="2">
    <source>
        <dbReference type="ARBA" id="ARBA00023125"/>
    </source>
</evidence>
<dbReference type="STRING" id="1229727.Ga0080559_TMP4541"/>
<feature type="modified residue" description="4-aspartylphosphate" evidence="3">
    <location>
        <position position="55"/>
    </location>
</feature>
<dbReference type="PROSITE" id="PS50043">
    <property type="entry name" value="HTH_LUXR_2"/>
    <property type="match status" value="1"/>
</dbReference>